<protein>
    <recommendedName>
        <fullName evidence="5">HMG box domain-containing protein</fullName>
    </recommendedName>
</protein>
<feature type="region of interest" description="Disordered" evidence="4">
    <location>
        <begin position="553"/>
        <end position="580"/>
    </location>
</feature>
<dbReference type="Gene3D" id="1.10.30.10">
    <property type="entry name" value="High mobility group box domain"/>
    <property type="match status" value="1"/>
</dbReference>
<dbReference type="AlphaFoldDB" id="A0AAN6S6I3"/>
<gene>
    <name evidence="6" type="ORF">QBC46DRAFT_458016</name>
</gene>
<dbReference type="InterPro" id="IPR036910">
    <property type="entry name" value="HMG_box_dom_sf"/>
</dbReference>
<dbReference type="EMBL" id="MU853779">
    <property type="protein sequence ID" value="KAK3941853.1"/>
    <property type="molecule type" value="Genomic_DNA"/>
</dbReference>
<dbReference type="SUPFAM" id="SSF47095">
    <property type="entry name" value="HMG-box"/>
    <property type="match status" value="1"/>
</dbReference>
<feature type="region of interest" description="Disordered" evidence="4">
    <location>
        <begin position="140"/>
        <end position="169"/>
    </location>
</feature>
<organism evidence="6 7">
    <name type="scientific">Diplogelasinospora grovesii</name>
    <dbReference type="NCBI Taxonomy" id="303347"/>
    <lineage>
        <taxon>Eukaryota</taxon>
        <taxon>Fungi</taxon>
        <taxon>Dikarya</taxon>
        <taxon>Ascomycota</taxon>
        <taxon>Pezizomycotina</taxon>
        <taxon>Sordariomycetes</taxon>
        <taxon>Sordariomycetidae</taxon>
        <taxon>Sordariales</taxon>
        <taxon>Diplogelasinosporaceae</taxon>
        <taxon>Diplogelasinospora</taxon>
    </lineage>
</organism>
<comment type="caution">
    <text evidence="6">The sequence shown here is derived from an EMBL/GenBank/DDBJ whole genome shotgun (WGS) entry which is preliminary data.</text>
</comment>
<keyword evidence="1 3" id="KW-0238">DNA-binding</keyword>
<feature type="DNA-binding region" description="HMG box" evidence="3">
    <location>
        <begin position="216"/>
        <end position="284"/>
    </location>
</feature>
<dbReference type="Pfam" id="PF00505">
    <property type="entry name" value="HMG_box"/>
    <property type="match status" value="1"/>
</dbReference>
<dbReference type="PROSITE" id="PS50118">
    <property type="entry name" value="HMG_BOX_2"/>
    <property type="match status" value="1"/>
</dbReference>
<accession>A0AAN6S6I3</accession>
<keyword evidence="2 3" id="KW-0539">Nucleus</keyword>
<feature type="compositionally biased region" description="Low complexity" evidence="4">
    <location>
        <begin position="315"/>
        <end position="327"/>
    </location>
</feature>
<dbReference type="GO" id="GO:0000981">
    <property type="term" value="F:DNA-binding transcription factor activity, RNA polymerase II-specific"/>
    <property type="evidence" value="ECO:0007669"/>
    <property type="project" value="TreeGrafter"/>
</dbReference>
<dbReference type="InterPro" id="IPR051356">
    <property type="entry name" value="SOX/SOX-like_TF"/>
</dbReference>
<evidence type="ECO:0000259" key="5">
    <source>
        <dbReference type="PROSITE" id="PS50118"/>
    </source>
</evidence>
<dbReference type="CDD" id="cd01389">
    <property type="entry name" value="HMG-box_ROX1-like"/>
    <property type="match status" value="1"/>
</dbReference>
<evidence type="ECO:0000313" key="7">
    <source>
        <dbReference type="Proteomes" id="UP001303473"/>
    </source>
</evidence>
<dbReference type="InterPro" id="IPR009071">
    <property type="entry name" value="HMG_box_dom"/>
</dbReference>
<feature type="region of interest" description="Disordered" evidence="4">
    <location>
        <begin position="85"/>
        <end position="127"/>
    </location>
</feature>
<feature type="domain" description="HMG box" evidence="5">
    <location>
        <begin position="216"/>
        <end position="284"/>
    </location>
</feature>
<sequence>MDHTTPPSPAPSRPDPSLLPSGFDELVQHNATASYSRDTTTLAMEQIQLVHDISQPGSRFGTPVPQSQQASPQGYDTVMMYQHSPSNSQLQSYQTQSTYSHDGSPYGPIPESQPYSTPATSPPTPAQRSAEMLNARNGVVMSKALGPRSTRIEKASQKKKKKERAKTTKSLMTLDRPLSQLTEGSQVTVADIESYVSRSAEIRRQEIETGKNPGRVKRPMNAFMLYRKAFQQRAKEWASQHNHQVVSRVCGLSWPLESEQLREQYKAWAEIERDNHQKAHPDYKFTPSKPQKQKFKDAHLDDSDGSDLEDFDWAGRSGSRNRSTTRTPNCNDLDGDYIPSRPVYGGGGMSNGMGMSHHGRSSAFHEYSPPGKMMPSLYDHHRDTSLQSQYYEAAARNSSSHRQQLQHGNMLSDVLSMRKGTPSPSLAFPPQHGQGGLQGYDMDQYRYHAHPHGLSHDDSPLMEQLQLTSTQPHLLENNRVDPSLEGGHFMNSNNIDMFGLGDGGGALDGHGHQTWGVPPSMAEGQYSETFMGMGLEDTLAFERENDVLRGSDGAWQTQTLPDSGQFDMSWADASPRVDER</sequence>
<evidence type="ECO:0000313" key="6">
    <source>
        <dbReference type="EMBL" id="KAK3941853.1"/>
    </source>
</evidence>
<evidence type="ECO:0000256" key="3">
    <source>
        <dbReference type="PROSITE-ProRule" id="PRU00267"/>
    </source>
</evidence>
<proteinExistence type="predicted"/>
<reference evidence="7" key="1">
    <citation type="journal article" date="2023" name="Mol. Phylogenet. Evol.">
        <title>Genome-scale phylogeny and comparative genomics of the fungal order Sordariales.</title>
        <authorList>
            <person name="Hensen N."/>
            <person name="Bonometti L."/>
            <person name="Westerberg I."/>
            <person name="Brannstrom I.O."/>
            <person name="Guillou S."/>
            <person name="Cros-Aarteil S."/>
            <person name="Calhoun S."/>
            <person name="Haridas S."/>
            <person name="Kuo A."/>
            <person name="Mondo S."/>
            <person name="Pangilinan J."/>
            <person name="Riley R."/>
            <person name="LaButti K."/>
            <person name="Andreopoulos B."/>
            <person name="Lipzen A."/>
            <person name="Chen C."/>
            <person name="Yan M."/>
            <person name="Daum C."/>
            <person name="Ng V."/>
            <person name="Clum A."/>
            <person name="Steindorff A."/>
            <person name="Ohm R.A."/>
            <person name="Martin F."/>
            <person name="Silar P."/>
            <person name="Natvig D.O."/>
            <person name="Lalanne C."/>
            <person name="Gautier V."/>
            <person name="Ament-Velasquez S.L."/>
            <person name="Kruys A."/>
            <person name="Hutchinson M.I."/>
            <person name="Powell A.J."/>
            <person name="Barry K."/>
            <person name="Miller A.N."/>
            <person name="Grigoriev I.V."/>
            <person name="Debuchy R."/>
            <person name="Gladieux P."/>
            <person name="Hiltunen Thoren M."/>
            <person name="Johannesson H."/>
        </authorList>
    </citation>
    <scope>NUCLEOTIDE SEQUENCE [LARGE SCALE GENOMIC DNA]</scope>
    <source>
        <strain evidence="7">CBS 340.73</strain>
    </source>
</reference>
<dbReference type="Proteomes" id="UP001303473">
    <property type="component" value="Unassembled WGS sequence"/>
</dbReference>
<dbReference type="SMART" id="SM00398">
    <property type="entry name" value="HMG"/>
    <property type="match status" value="1"/>
</dbReference>
<dbReference type="PANTHER" id="PTHR45789:SF2">
    <property type="entry name" value="FI18025P1"/>
    <property type="match status" value="1"/>
</dbReference>
<keyword evidence="7" id="KW-1185">Reference proteome</keyword>
<dbReference type="GO" id="GO:0000978">
    <property type="term" value="F:RNA polymerase II cis-regulatory region sequence-specific DNA binding"/>
    <property type="evidence" value="ECO:0007669"/>
    <property type="project" value="TreeGrafter"/>
</dbReference>
<dbReference type="PANTHER" id="PTHR45789">
    <property type="entry name" value="FI18025P1"/>
    <property type="match status" value="1"/>
</dbReference>
<feature type="region of interest" description="Disordered" evidence="4">
    <location>
        <begin position="278"/>
        <end position="337"/>
    </location>
</feature>
<feature type="compositionally biased region" description="Pro residues" evidence="4">
    <location>
        <begin position="1"/>
        <end position="14"/>
    </location>
</feature>
<feature type="region of interest" description="Disordered" evidence="4">
    <location>
        <begin position="1"/>
        <end position="23"/>
    </location>
</feature>
<feature type="compositionally biased region" description="Low complexity" evidence="4">
    <location>
        <begin position="88"/>
        <end position="100"/>
    </location>
</feature>
<evidence type="ECO:0000256" key="4">
    <source>
        <dbReference type="SAM" id="MobiDB-lite"/>
    </source>
</evidence>
<dbReference type="GO" id="GO:0005634">
    <property type="term" value="C:nucleus"/>
    <property type="evidence" value="ECO:0007669"/>
    <property type="project" value="UniProtKB-UniRule"/>
</dbReference>
<evidence type="ECO:0000256" key="1">
    <source>
        <dbReference type="ARBA" id="ARBA00023125"/>
    </source>
</evidence>
<evidence type="ECO:0000256" key="2">
    <source>
        <dbReference type="ARBA" id="ARBA00023242"/>
    </source>
</evidence>
<feature type="compositionally biased region" description="Acidic residues" evidence="4">
    <location>
        <begin position="303"/>
        <end position="312"/>
    </location>
</feature>
<name>A0AAN6S6I3_9PEZI</name>